<protein>
    <submittedName>
        <fullName evidence="3">Uncharacterized protein</fullName>
    </submittedName>
</protein>
<sequence>MELILVVVSLLTFVYVKSFNIDITKPVIFDHPKSTKGSYFGFSVSLHSNNKKWLLVGAPLDDVPSKSDSNQILQKYGAIYKCDPTNSQCSYIPIDNTPVQKRKYKYQGTIKQLEWEKKKTQWLGQDVHSSGKNGKVVTCAPRYTETPPDRDGTLQYQWILGRCFEVLNDLSDSKVIISPCQNKRYGNNYFGYCQAGFSARLTADGEYIVMGALGVSNWKGGVIAYSPVYQGEEAFSTQDQIEKGYYMGECFCAAEVIYHHLNCYKIMNGNLPNFILWETGYKTLNSHDG</sequence>
<dbReference type="EnsemblMetazoa" id="XM_021052706.2">
    <property type="protein sequence ID" value="XP_020908365.1"/>
    <property type="gene ID" value="LOC110246363"/>
</dbReference>
<dbReference type="GO" id="GO:0005178">
    <property type="term" value="F:integrin binding"/>
    <property type="evidence" value="ECO:0007669"/>
    <property type="project" value="TreeGrafter"/>
</dbReference>
<dbReference type="GO" id="GO:0009897">
    <property type="term" value="C:external side of plasma membrane"/>
    <property type="evidence" value="ECO:0007669"/>
    <property type="project" value="TreeGrafter"/>
</dbReference>
<dbReference type="GeneID" id="110246358"/>
<dbReference type="GO" id="GO:0008305">
    <property type="term" value="C:integrin complex"/>
    <property type="evidence" value="ECO:0007669"/>
    <property type="project" value="TreeGrafter"/>
</dbReference>
<organism evidence="3 4">
    <name type="scientific">Exaiptasia diaphana</name>
    <name type="common">Tropical sea anemone</name>
    <name type="synonym">Aiptasia pulchella</name>
    <dbReference type="NCBI Taxonomy" id="2652724"/>
    <lineage>
        <taxon>Eukaryota</taxon>
        <taxon>Metazoa</taxon>
        <taxon>Cnidaria</taxon>
        <taxon>Anthozoa</taxon>
        <taxon>Hexacorallia</taxon>
        <taxon>Actiniaria</taxon>
        <taxon>Aiptasiidae</taxon>
        <taxon>Exaiptasia</taxon>
    </lineage>
</organism>
<keyword evidence="2" id="KW-0732">Signal</keyword>
<dbReference type="PANTHER" id="PTHR23220">
    <property type="entry name" value="INTEGRIN ALPHA"/>
    <property type="match status" value="1"/>
</dbReference>
<feature type="repeat" description="FG-GAP" evidence="1">
    <location>
        <begin position="27"/>
        <end position="91"/>
    </location>
</feature>
<dbReference type="SMART" id="SM00191">
    <property type="entry name" value="Int_alpha"/>
    <property type="match status" value="1"/>
</dbReference>
<evidence type="ECO:0000313" key="4">
    <source>
        <dbReference type="Proteomes" id="UP000887567"/>
    </source>
</evidence>
<feature type="chain" id="PRO_5037011408" evidence="2">
    <location>
        <begin position="19"/>
        <end position="289"/>
    </location>
</feature>
<dbReference type="GO" id="GO:0098609">
    <property type="term" value="P:cell-cell adhesion"/>
    <property type="evidence" value="ECO:0007669"/>
    <property type="project" value="TreeGrafter"/>
</dbReference>
<dbReference type="KEGG" id="epa:110246363"/>
<evidence type="ECO:0000256" key="2">
    <source>
        <dbReference type="SAM" id="SignalP"/>
    </source>
</evidence>
<feature type="signal peptide" evidence="2">
    <location>
        <begin position="1"/>
        <end position="18"/>
    </location>
</feature>
<dbReference type="RefSeq" id="XP_020908365.1">
    <property type="nucleotide sequence ID" value="XM_021052706.2"/>
</dbReference>
<accession>A0A913XQ10</accession>
<dbReference type="SUPFAM" id="SSF69318">
    <property type="entry name" value="Integrin alpha N-terminal domain"/>
    <property type="match status" value="1"/>
</dbReference>
<dbReference type="InterPro" id="IPR028994">
    <property type="entry name" value="Integrin_alpha_N"/>
</dbReference>
<dbReference type="Proteomes" id="UP000887567">
    <property type="component" value="Unplaced"/>
</dbReference>
<dbReference type="GO" id="GO:0007229">
    <property type="term" value="P:integrin-mediated signaling pathway"/>
    <property type="evidence" value="ECO:0007669"/>
    <property type="project" value="TreeGrafter"/>
</dbReference>
<dbReference type="OrthoDB" id="5317514at2759"/>
<proteinExistence type="predicted"/>
<evidence type="ECO:0000313" key="3">
    <source>
        <dbReference type="EnsemblMetazoa" id="XP_020908365.1"/>
    </source>
</evidence>
<dbReference type="GO" id="GO:0033627">
    <property type="term" value="P:cell adhesion mediated by integrin"/>
    <property type="evidence" value="ECO:0007669"/>
    <property type="project" value="TreeGrafter"/>
</dbReference>
<evidence type="ECO:0000256" key="1">
    <source>
        <dbReference type="PROSITE-ProRule" id="PRU00803"/>
    </source>
</evidence>
<keyword evidence="4" id="KW-1185">Reference proteome</keyword>
<dbReference type="InterPro" id="IPR013519">
    <property type="entry name" value="Int_alpha_beta-p"/>
</dbReference>
<dbReference type="PANTHER" id="PTHR23220:SF122">
    <property type="entry name" value="INTEGRIN ALPHA-PS1"/>
    <property type="match status" value="1"/>
</dbReference>
<reference evidence="3" key="1">
    <citation type="submission" date="2022-11" db="UniProtKB">
        <authorList>
            <consortium name="EnsemblMetazoa"/>
        </authorList>
    </citation>
    <scope>IDENTIFICATION</scope>
</reference>
<dbReference type="PROSITE" id="PS51470">
    <property type="entry name" value="FG_GAP"/>
    <property type="match status" value="1"/>
</dbReference>
<name>A0A913XQ10_EXADI</name>
<dbReference type="AlphaFoldDB" id="A0A913XQ10"/>
<dbReference type="Gene3D" id="2.130.10.130">
    <property type="entry name" value="Integrin alpha, N-terminal"/>
    <property type="match status" value="1"/>
</dbReference>
<dbReference type="GO" id="GO:0007160">
    <property type="term" value="P:cell-matrix adhesion"/>
    <property type="evidence" value="ECO:0007669"/>
    <property type="project" value="TreeGrafter"/>
</dbReference>
<dbReference type="OMA" id="CSITAER"/>